<keyword evidence="2" id="KW-0732">Signal</keyword>
<accession>A0ABM1NCX9</accession>
<evidence type="ECO:0000313" key="4">
    <source>
        <dbReference type="RefSeq" id="XP_017784679.1"/>
    </source>
</evidence>
<keyword evidence="3" id="KW-1185">Reference proteome</keyword>
<keyword evidence="1" id="KW-0472">Membrane</keyword>
<dbReference type="Proteomes" id="UP000695000">
    <property type="component" value="Unplaced"/>
</dbReference>
<dbReference type="Pfam" id="PF09777">
    <property type="entry name" value="OSTMP1"/>
    <property type="match status" value="1"/>
</dbReference>
<proteinExistence type="predicted"/>
<reference evidence="4" key="1">
    <citation type="submission" date="2025-08" db="UniProtKB">
        <authorList>
            <consortium name="RefSeq"/>
        </authorList>
    </citation>
    <scope>IDENTIFICATION</scope>
    <source>
        <tissue evidence="4">Whole Larva</tissue>
    </source>
</reference>
<feature type="signal peptide" evidence="2">
    <location>
        <begin position="1"/>
        <end position="20"/>
    </location>
</feature>
<gene>
    <name evidence="4" type="primary">LOC108568229</name>
</gene>
<keyword evidence="1 4" id="KW-0812">Transmembrane</keyword>
<evidence type="ECO:0000256" key="2">
    <source>
        <dbReference type="SAM" id="SignalP"/>
    </source>
</evidence>
<keyword evidence="1" id="KW-1133">Transmembrane helix</keyword>
<feature type="chain" id="PRO_5045200248" evidence="2">
    <location>
        <begin position="21"/>
        <end position="258"/>
    </location>
</feature>
<evidence type="ECO:0000313" key="3">
    <source>
        <dbReference type="Proteomes" id="UP000695000"/>
    </source>
</evidence>
<dbReference type="PANTHER" id="PTHR15644:SF2">
    <property type="entry name" value="OSTEOPETROSIS-ASSOCIATED TRANSMEMBRANE PROTEIN 1"/>
    <property type="match status" value="1"/>
</dbReference>
<protein>
    <submittedName>
        <fullName evidence="4">Osteopetrosis-associated transmembrane protein 1 isoform X1</fullName>
    </submittedName>
</protein>
<dbReference type="PANTHER" id="PTHR15644">
    <property type="entry name" value="OSTEOPETROSIS ASSOCIATED TRANSMEMBRANE PROTEIN 1"/>
    <property type="match status" value="1"/>
</dbReference>
<evidence type="ECO:0000256" key="1">
    <source>
        <dbReference type="SAM" id="Phobius"/>
    </source>
</evidence>
<dbReference type="InterPro" id="IPR019172">
    <property type="entry name" value="Osteopetrosis-assoc_TM_1"/>
</dbReference>
<sequence>MHYSLLLLIMLNAIRRSSQTDGNNTSVNCTEYKNNFAAYISNFTECAIVHARPITFCESCVDKYINVLQSYHNLSTFSDEAGICINDYINLDRLQIIDTLYHNSFDLWNRAKCYECFVMINDTITNMPSEETTKFNILLNDTSNCMQATYQDENIMCFTCMDVYLALNEYYISISNINEKIGMCMDIVDLMNNTRSQWSRRCCEYRKRKEYVFLISTGFATFLTLLFYILAKFCTDMRTPEIFQQSRFAESLNQNNAT</sequence>
<name>A0ABM1NCX9_NICVS</name>
<feature type="transmembrane region" description="Helical" evidence="1">
    <location>
        <begin position="211"/>
        <end position="231"/>
    </location>
</feature>
<organism evidence="3 4">
    <name type="scientific">Nicrophorus vespilloides</name>
    <name type="common">Boreal carrion beetle</name>
    <dbReference type="NCBI Taxonomy" id="110193"/>
    <lineage>
        <taxon>Eukaryota</taxon>
        <taxon>Metazoa</taxon>
        <taxon>Ecdysozoa</taxon>
        <taxon>Arthropoda</taxon>
        <taxon>Hexapoda</taxon>
        <taxon>Insecta</taxon>
        <taxon>Pterygota</taxon>
        <taxon>Neoptera</taxon>
        <taxon>Endopterygota</taxon>
        <taxon>Coleoptera</taxon>
        <taxon>Polyphaga</taxon>
        <taxon>Staphyliniformia</taxon>
        <taxon>Silphidae</taxon>
        <taxon>Nicrophorinae</taxon>
        <taxon>Nicrophorus</taxon>
    </lineage>
</organism>
<dbReference type="RefSeq" id="XP_017784679.1">
    <property type="nucleotide sequence ID" value="XM_017929190.1"/>
</dbReference>
<dbReference type="GeneID" id="108568229"/>